<evidence type="ECO:0000256" key="3">
    <source>
        <dbReference type="ARBA" id="ARBA00022801"/>
    </source>
</evidence>
<gene>
    <name evidence="7" type="ORF">J0M35_19080</name>
</gene>
<evidence type="ECO:0000256" key="2">
    <source>
        <dbReference type="ARBA" id="ARBA00022723"/>
    </source>
</evidence>
<dbReference type="EMBL" id="JAFLCK010000040">
    <property type="protein sequence ID" value="MBN8662481.1"/>
    <property type="molecule type" value="Genomic_DNA"/>
</dbReference>
<name>A0A8J7TNV5_9BACT</name>
<keyword evidence="1" id="KW-0645">Protease</keyword>
<feature type="compositionally biased region" description="Low complexity" evidence="5">
    <location>
        <begin position="50"/>
        <end position="61"/>
    </location>
</feature>
<feature type="compositionally biased region" description="Basic and acidic residues" evidence="5">
    <location>
        <begin position="62"/>
        <end position="72"/>
    </location>
</feature>
<evidence type="ECO:0000313" key="7">
    <source>
        <dbReference type="EMBL" id="MBN8662481.1"/>
    </source>
</evidence>
<organism evidence="7 8">
    <name type="scientific">Candidatus Obscuribacter phosphatis</name>
    <dbReference type="NCBI Taxonomy" id="1906157"/>
    <lineage>
        <taxon>Bacteria</taxon>
        <taxon>Bacillati</taxon>
        <taxon>Candidatus Melainabacteria</taxon>
        <taxon>Candidatus Obscuribacterales</taxon>
        <taxon>Candidatus Obscuribacteraceae</taxon>
        <taxon>Candidatus Obscuribacter</taxon>
    </lineage>
</organism>
<proteinExistence type="predicted"/>
<keyword evidence="4" id="KW-0862">Zinc</keyword>
<dbReference type="GO" id="GO:0008270">
    <property type="term" value="F:zinc ion binding"/>
    <property type="evidence" value="ECO:0007669"/>
    <property type="project" value="InterPro"/>
</dbReference>
<dbReference type="SUPFAM" id="SSF48452">
    <property type="entry name" value="TPR-like"/>
    <property type="match status" value="1"/>
</dbReference>
<dbReference type="Proteomes" id="UP000664277">
    <property type="component" value="Unassembled WGS sequence"/>
</dbReference>
<evidence type="ECO:0000256" key="1">
    <source>
        <dbReference type="ARBA" id="ARBA00022670"/>
    </source>
</evidence>
<accession>A0A8J7TNV5</accession>
<dbReference type="InterPro" id="IPR011990">
    <property type="entry name" value="TPR-like_helical_dom_sf"/>
</dbReference>
<feature type="domain" description="Peptidase M10 metallopeptidase" evidence="6">
    <location>
        <begin position="323"/>
        <end position="352"/>
    </location>
</feature>
<dbReference type="AlphaFoldDB" id="A0A8J7TNV5"/>
<dbReference type="Gene3D" id="1.25.40.10">
    <property type="entry name" value="Tetratricopeptide repeat domain"/>
    <property type="match status" value="1"/>
</dbReference>
<comment type="caution">
    <text evidence="7">The sequence shown here is derived from an EMBL/GenBank/DDBJ whole genome shotgun (WGS) entry which is preliminary data.</text>
</comment>
<dbReference type="Pfam" id="PF00413">
    <property type="entry name" value="Peptidase_M10"/>
    <property type="match status" value="1"/>
</dbReference>
<keyword evidence="3" id="KW-0378">Hydrolase</keyword>
<reference evidence="7" key="1">
    <citation type="submission" date="2021-02" db="EMBL/GenBank/DDBJ databases">
        <title>Genome-Resolved Metagenomics of a Microbial Community Performing Photosynthetic Biological Nutrient Removal.</title>
        <authorList>
            <person name="Mcdaniel E.A."/>
        </authorList>
    </citation>
    <scope>NUCLEOTIDE SEQUENCE</scope>
    <source>
        <strain evidence="7">UWPOB_OBS1</strain>
    </source>
</reference>
<dbReference type="GO" id="GO:0004222">
    <property type="term" value="F:metalloendopeptidase activity"/>
    <property type="evidence" value="ECO:0007669"/>
    <property type="project" value="InterPro"/>
</dbReference>
<feature type="region of interest" description="Disordered" evidence="5">
    <location>
        <begin position="41"/>
        <end position="74"/>
    </location>
</feature>
<evidence type="ECO:0000259" key="6">
    <source>
        <dbReference type="Pfam" id="PF00413"/>
    </source>
</evidence>
<protein>
    <recommendedName>
        <fullName evidence="6">Peptidase M10 metallopeptidase domain-containing protein</fullName>
    </recommendedName>
</protein>
<dbReference type="GO" id="GO:0031012">
    <property type="term" value="C:extracellular matrix"/>
    <property type="evidence" value="ECO:0007669"/>
    <property type="project" value="InterPro"/>
</dbReference>
<dbReference type="InterPro" id="IPR024079">
    <property type="entry name" value="MetalloPept_cat_dom_sf"/>
</dbReference>
<dbReference type="GO" id="GO:0006508">
    <property type="term" value="P:proteolysis"/>
    <property type="evidence" value="ECO:0007669"/>
    <property type="project" value="UniProtKB-KW"/>
</dbReference>
<dbReference type="SUPFAM" id="SSF55486">
    <property type="entry name" value="Metalloproteases ('zincins'), catalytic domain"/>
    <property type="match status" value="1"/>
</dbReference>
<evidence type="ECO:0000256" key="5">
    <source>
        <dbReference type="SAM" id="MobiDB-lite"/>
    </source>
</evidence>
<keyword evidence="2" id="KW-0479">Metal-binding</keyword>
<dbReference type="Gene3D" id="3.40.390.10">
    <property type="entry name" value="Collagenase (Catalytic Domain)"/>
    <property type="match status" value="1"/>
</dbReference>
<evidence type="ECO:0000256" key="4">
    <source>
        <dbReference type="ARBA" id="ARBA00022833"/>
    </source>
</evidence>
<evidence type="ECO:0000313" key="8">
    <source>
        <dbReference type="Proteomes" id="UP000664277"/>
    </source>
</evidence>
<dbReference type="InterPro" id="IPR001818">
    <property type="entry name" value="Pept_M10_metallopeptidase"/>
</dbReference>
<sequence>MATVHINLKLNRRRSAIWTMALLGILSIGFVDLTSPPDIASSAAAKSPTKGQAKGKSAAKAGGKDKAGRRGADTSVDVEALQKQALAAYMKRDFAAAKQLFQKCVTARGRDVSLQYYLGVSSLYAGDFDLAERALCRVVVMTPPQNQFSQLAAKTLKDWKQFGKIQPYSLIHDGRLLRWCNEKEPGEKTKMKTIKIWVADGLQLPVGYVGGELTTDKCKSLYGMFRRPGFFEGLGRVEHYISGYRDVVIKGINDWKWVAPLGIVDFEFVDDPRRADVLYFWCPRSGGDSVGCTYYPWTGSADAVCIVHVETEYLRRWGSRWSKELRDTSCHEFGHVLGLGHSDNEMDVMCGHGVRISYRAKVEYSDASPVTRNDFVSLRALYELPGDAEFEVK</sequence>